<keyword evidence="3" id="KW-0964">Secreted</keyword>
<evidence type="ECO:0000256" key="7">
    <source>
        <dbReference type="ARBA" id="ARBA00023098"/>
    </source>
</evidence>
<sequence>MEGSGSRIAAILVLTLSFLTCIVLSEDASDAQPQVPCFFVFGDSLVDNGNNNDLPTLARSNYRPYGIDFPEGPSGRFTNGRTVADIIGQFLGSKGFIPSYASARRSNTLGVLFSTPGAAGTSGLNFASAAAGIRQETGKHLGANYYLADQVRQFNSTVQSLRGSFGNDTELNIYLSKCLYGFSIGSNDYLNNYFLPDIYRTSHQYTPSAFAEVLAQEFSGQLLKLYDLGARKFAVFGLGLIGCIPFELARMNNTNNSTCNEDQNKAIELFNIKILQLVKRFNTDLPGARFVYGNIYDRFRDLLSNAAAYGFTVTNKSCCGVGPNNGLITCLPNQTPCQNRTTYLFWDSFHPTEALNMFFAIKSYNSTSPSDIYPENIQQLATA</sequence>
<accession>A0AAV8BZL2</accession>
<evidence type="ECO:0000313" key="10">
    <source>
        <dbReference type="Proteomes" id="UP001140206"/>
    </source>
</evidence>
<dbReference type="PANTHER" id="PTHR45650:SF12">
    <property type="entry name" value="ZINC FINGER PROTEIN"/>
    <property type="match status" value="1"/>
</dbReference>
<comment type="similarity">
    <text evidence="2">Belongs to the 'GDSL' lipolytic enzyme family.</text>
</comment>
<evidence type="ECO:0000256" key="4">
    <source>
        <dbReference type="ARBA" id="ARBA00022729"/>
    </source>
</evidence>
<dbReference type="InterPro" id="IPR035669">
    <property type="entry name" value="SGNH_plant_lipase-like"/>
</dbReference>
<evidence type="ECO:0000256" key="1">
    <source>
        <dbReference type="ARBA" id="ARBA00004613"/>
    </source>
</evidence>
<dbReference type="Pfam" id="PF00657">
    <property type="entry name" value="Lipase_GDSL"/>
    <property type="match status" value="1"/>
</dbReference>
<dbReference type="InterPro" id="IPR036514">
    <property type="entry name" value="SGNH_hydro_sf"/>
</dbReference>
<keyword evidence="10" id="KW-1185">Reference proteome</keyword>
<protein>
    <submittedName>
        <fullName evidence="9">GDSL esterase/lipase</fullName>
    </submittedName>
</protein>
<dbReference type="InterPro" id="IPR001087">
    <property type="entry name" value="GDSL"/>
</dbReference>
<evidence type="ECO:0000256" key="5">
    <source>
        <dbReference type="ARBA" id="ARBA00022801"/>
    </source>
</evidence>
<keyword evidence="4 8" id="KW-0732">Signal</keyword>
<gene>
    <name evidence="9" type="ORF">LUZ62_083068</name>
</gene>
<dbReference type="InterPro" id="IPR051238">
    <property type="entry name" value="GDSL_esterase/lipase"/>
</dbReference>
<feature type="chain" id="PRO_5043473891" evidence="8">
    <location>
        <begin position="26"/>
        <end position="383"/>
    </location>
</feature>
<dbReference type="Proteomes" id="UP001140206">
    <property type="component" value="Chromosome 5"/>
</dbReference>
<dbReference type="GO" id="GO:0005576">
    <property type="term" value="C:extracellular region"/>
    <property type="evidence" value="ECO:0007669"/>
    <property type="project" value="UniProtKB-SubCell"/>
</dbReference>
<dbReference type="GO" id="GO:0016788">
    <property type="term" value="F:hydrolase activity, acting on ester bonds"/>
    <property type="evidence" value="ECO:0007669"/>
    <property type="project" value="InterPro"/>
</dbReference>
<keyword evidence="6" id="KW-0442">Lipid degradation</keyword>
<organism evidence="9 10">
    <name type="scientific">Rhynchospora pubera</name>
    <dbReference type="NCBI Taxonomy" id="906938"/>
    <lineage>
        <taxon>Eukaryota</taxon>
        <taxon>Viridiplantae</taxon>
        <taxon>Streptophyta</taxon>
        <taxon>Embryophyta</taxon>
        <taxon>Tracheophyta</taxon>
        <taxon>Spermatophyta</taxon>
        <taxon>Magnoliopsida</taxon>
        <taxon>Liliopsida</taxon>
        <taxon>Poales</taxon>
        <taxon>Cyperaceae</taxon>
        <taxon>Cyperoideae</taxon>
        <taxon>Rhynchosporeae</taxon>
        <taxon>Rhynchospora</taxon>
    </lineage>
</organism>
<dbReference type="GO" id="GO:0016042">
    <property type="term" value="P:lipid catabolic process"/>
    <property type="evidence" value="ECO:0007669"/>
    <property type="project" value="UniProtKB-KW"/>
</dbReference>
<dbReference type="AlphaFoldDB" id="A0AAV8BZL2"/>
<proteinExistence type="inferred from homology"/>
<evidence type="ECO:0000313" key="9">
    <source>
        <dbReference type="EMBL" id="KAJ4748663.1"/>
    </source>
</evidence>
<dbReference type="Gene3D" id="3.40.50.1110">
    <property type="entry name" value="SGNH hydrolase"/>
    <property type="match status" value="1"/>
</dbReference>
<dbReference type="EMBL" id="JAMFTS010000005">
    <property type="protein sequence ID" value="KAJ4748663.1"/>
    <property type="molecule type" value="Genomic_DNA"/>
</dbReference>
<dbReference type="PANTHER" id="PTHR45650">
    <property type="entry name" value="GDSL-LIKE LIPASE/ACYLHYDROLASE-RELATED"/>
    <property type="match status" value="1"/>
</dbReference>
<feature type="signal peptide" evidence="8">
    <location>
        <begin position="1"/>
        <end position="25"/>
    </location>
</feature>
<evidence type="ECO:0000256" key="6">
    <source>
        <dbReference type="ARBA" id="ARBA00022963"/>
    </source>
</evidence>
<keyword evidence="7" id="KW-0443">Lipid metabolism</keyword>
<keyword evidence="5" id="KW-0378">Hydrolase</keyword>
<comment type="caution">
    <text evidence="9">The sequence shown here is derived from an EMBL/GenBank/DDBJ whole genome shotgun (WGS) entry which is preliminary data.</text>
</comment>
<dbReference type="CDD" id="cd01837">
    <property type="entry name" value="SGNH_plant_lipase_like"/>
    <property type="match status" value="1"/>
</dbReference>
<evidence type="ECO:0000256" key="2">
    <source>
        <dbReference type="ARBA" id="ARBA00008668"/>
    </source>
</evidence>
<comment type="subcellular location">
    <subcellularLocation>
        <location evidence="1">Secreted</location>
    </subcellularLocation>
</comment>
<evidence type="ECO:0000256" key="3">
    <source>
        <dbReference type="ARBA" id="ARBA00022525"/>
    </source>
</evidence>
<evidence type="ECO:0000256" key="8">
    <source>
        <dbReference type="SAM" id="SignalP"/>
    </source>
</evidence>
<reference evidence="9" key="1">
    <citation type="submission" date="2022-08" db="EMBL/GenBank/DDBJ databases">
        <authorList>
            <person name="Marques A."/>
        </authorList>
    </citation>
    <scope>NUCLEOTIDE SEQUENCE</scope>
    <source>
        <strain evidence="9">RhyPub2mFocal</strain>
        <tissue evidence="9">Leaves</tissue>
    </source>
</reference>
<name>A0AAV8BZL2_9POAL</name>